<feature type="compositionally biased region" description="Basic residues" evidence="6">
    <location>
        <begin position="192"/>
        <end position="201"/>
    </location>
</feature>
<dbReference type="OrthoDB" id="262529at2759"/>
<dbReference type="GO" id="GO:0003684">
    <property type="term" value="F:damaged DNA binding"/>
    <property type="evidence" value="ECO:0007669"/>
    <property type="project" value="TreeGrafter"/>
</dbReference>
<dbReference type="STRING" id="857342.A0A2T3BA17"/>
<feature type="compositionally biased region" description="Basic and acidic residues" evidence="6">
    <location>
        <begin position="311"/>
        <end position="324"/>
    </location>
</feature>
<dbReference type="GO" id="GO:0036297">
    <property type="term" value="P:interstrand cross-link repair"/>
    <property type="evidence" value="ECO:0007669"/>
    <property type="project" value="TreeGrafter"/>
</dbReference>
<evidence type="ECO:0000256" key="5">
    <source>
        <dbReference type="ARBA" id="ARBA00023242"/>
    </source>
</evidence>
<evidence type="ECO:0000313" key="8">
    <source>
        <dbReference type="EMBL" id="PSS25172.1"/>
    </source>
</evidence>
<reference evidence="8 9" key="1">
    <citation type="journal article" date="2018" name="New Phytol.">
        <title>Comparative genomics and transcriptomics depict ericoid mycorrhizal fungi as versatile saprotrophs and plant mutualists.</title>
        <authorList>
            <person name="Martino E."/>
            <person name="Morin E."/>
            <person name="Grelet G.A."/>
            <person name="Kuo A."/>
            <person name="Kohler A."/>
            <person name="Daghino S."/>
            <person name="Barry K.W."/>
            <person name="Cichocki N."/>
            <person name="Clum A."/>
            <person name="Dockter R.B."/>
            <person name="Hainaut M."/>
            <person name="Kuo R.C."/>
            <person name="LaButti K."/>
            <person name="Lindahl B.D."/>
            <person name="Lindquist E.A."/>
            <person name="Lipzen A."/>
            <person name="Khouja H.R."/>
            <person name="Magnuson J."/>
            <person name="Murat C."/>
            <person name="Ohm R.A."/>
            <person name="Singer S.W."/>
            <person name="Spatafora J.W."/>
            <person name="Wang M."/>
            <person name="Veneault-Fourrey C."/>
            <person name="Henrissat B."/>
            <person name="Grigoriev I.V."/>
            <person name="Martin F.M."/>
            <person name="Perotto S."/>
        </authorList>
    </citation>
    <scope>NUCLEOTIDE SEQUENCE [LARGE SCALE GENOMIC DNA]</scope>
    <source>
        <strain evidence="8 9">ATCC 22711</strain>
    </source>
</reference>
<dbReference type="Gene3D" id="3.40.50.12650">
    <property type="match status" value="1"/>
</dbReference>
<evidence type="ECO:0000256" key="2">
    <source>
        <dbReference type="ARBA" id="ARBA00010304"/>
    </source>
</evidence>
<feature type="region of interest" description="Disordered" evidence="6">
    <location>
        <begin position="276"/>
        <end position="330"/>
    </location>
</feature>
<protein>
    <recommendedName>
        <fullName evidence="7">DNA repair metallo-beta-lactamase domain-containing protein</fullName>
    </recommendedName>
</protein>
<dbReference type="GO" id="GO:0006303">
    <property type="term" value="P:double-strand break repair via nonhomologous end joining"/>
    <property type="evidence" value="ECO:0007669"/>
    <property type="project" value="TreeGrafter"/>
</dbReference>
<gene>
    <name evidence="8" type="ORF">M430DRAFT_55975</name>
</gene>
<evidence type="ECO:0000256" key="1">
    <source>
        <dbReference type="ARBA" id="ARBA00004123"/>
    </source>
</evidence>
<comment type="similarity">
    <text evidence="2">Belongs to the DNA repair metallo-beta-lactamase (DRMBL) family.</text>
</comment>
<keyword evidence="3" id="KW-0227">DNA damage</keyword>
<accession>A0A2T3BA17</accession>
<feature type="region of interest" description="Disordered" evidence="6">
    <location>
        <begin position="179"/>
        <end position="211"/>
    </location>
</feature>
<keyword evidence="9" id="KW-1185">Reference proteome</keyword>
<dbReference type="SUPFAM" id="SSF56281">
    <property type="entry name" value="Metallo-hydrolase/oxidoreductase"/>
    <property type="match status" value="1"/>
</dbReference>
<keyword evidence="4" id="KW-0234">DNA repair</keyword>
<feature type="compositionally biased region" description="Pro residues" evidence="6">
    <location>
        <begin position="24"/>
        <end position="40"/>
    </location>
</feature>
<sequence length="937" mass="102578">MFRKPRENVSSSSIKTSPVTPSIGRPPTPPTSSNAAPPPRSKSTTVMASRNKALTPRANSKTNMSSAANRSAKKPSASAPKPNGNILNFFKKVENPLKDESIFVPRGSKDVVPARPSPEIILDPDVEDLYADDDALDGARFNEVGGSVKRRKILSGDIAVEKMGDDGGDVGVDISAAVCPPLVEESTETKNPKSKKPKRRGPFLSDSDTEDEVGDVILPKFAVQARNKALDGPDKHEDLGTSSALSSVEPSGSDDQVTFKRHKRVPIAKAQAKWEALQPKKRAQPNIQVAVDDTADESTNTGNDVPIPSLNKEETSVDEWGKFDDIEDFPDDEYAEGEEFIERKWMEEQTRLEDEGVQEEEFNGFPDDDELGKGAPGERTATCPICDSDLGGITPDEATRHVNGCLDGNPIPLPGPKTSKSGSSEVKLLPPGSSSRFIRKAAIPRPGQASPFQIGNSDTTQSSAFSKLMSGHAEDAAWASAAAAEQSARGKPAYQRTCPFYKIIPGFSICVDAFRYGAVQGCNAYFLSHFHSDHYVGLTSSWCHGPIYCSKVTANLVKQQLRVDPKWVVALDFEARFEVPGTQGVAVTMIPANHCPGSSLFLFEKTVGRGANPKIQRVLHCGDFRACPAHIAHPLLMPDIVDSITGKTKQQKIDVCYLDTTYLNPKYSFPCQEDVVKACADMCVSLKSERAEENDAWEVAKRQRAGNMAKFVSKPEEPNPVSNPSKPRGRLLVVCGTYSIGKEKICMGIARALDCKIWAPPGKMRICAALEDPELMSRMTDDPREAQIHMQMLMEIRPETLQEYLQSYKPHFSRVVGFRPSGWNYRPPSSRSIDASPSISTILHAPNWRSSFSLTDLVPQRGSTKQASCFGVPYSEHSSFRELTIFVCALRIEKVIPTVNVASAASRRKMKGWIDRWLMERRKGGVVRVGGEGGVKW</sequence>
<feature type="compositionally biased region" description="Polar residues" evidence="6">
    <location>
        <begin position="8"/>
        <end position="20"/>
    </location>
</feature>
<dbReference type="InterPro" id="IPR011084">
    <property type="entry name" value="DRMBL"/>
</dbReference>
<feature type="domain" description="DNA repair metallo-beta-lactamase" evidence="7">
    <location>
        <begin position="774"/>
        <end position="902"/>
    </location>
</feature>
<evidence type="ECO:0000256" key="6">
    <source>
        <dbReference type="SAM" id="MobiDB-lite"/>
    </source>
</evidence>
<name>A0A2T3BA17_AMORE</name>
<feature type="compositionally biased region" description="Basic and acidic residues" evidence="6">
    <location>
        <begin position="228"/>
        <end position="239"/>
    </location>
</feature>
<proteinExistence type="inferred from homology"/>
<dbReference type="InterPro" id="IPR036866">
    <property type="entry name" value="RibonucZ/Hydroxyglut_hydro"/>
</dbReference>
<dbReference type="EMBL" id="KZ679007">
    <property type="protein sequence ID" value="PSS25172.1"/>
    <property type="molecule type" value="Genomic_DNA"/>
</dbReference>
<dbReference type="CDD" id="cd16273">
    <property type="entry name" value="SNM1A-1C-like_MBL-fold"/>
    <property type="match status" value="1"/>
</dbReference>
<evidence type="ECO:0000256" key="4">
    <source>
        <dbReference type="ARBA" id="ARBA00023204"/>
    </source>
</evidence>
<evidence type="ECO:0000313" key="9">
    <source>
        <dbReference type="Proteomes" id="UP000241818"/>
    </source>
</evidence>
<dbReference type="PANTHER" id="PTHR23240:SF6">
    <property type="entry name" value="DNA CROSS-LINK REPAIR 1A PROTEIN"/>
    <property type="match status" value="1"/>
</dbReference>
<evidence type="ECO:0000259" key="7">
    <source>
        <dbReference type="Pfam" id="PF07522"/>
    </source>
</evidence>
<feature type="region of interest" description="Disordered" evidence="6">
    <location>
        <begin position="1"/>
        <end position="85"/>
    </location>
</feature>
<feature type="compositionally biased region" description="Acidic residues" evidence="6">
    <location>
        <begin position="355"/>
        <end position="370"/>
    </location>
</feature>
<dbReference type="GeneID" id="36576656"/>
<dbReference type="GO" id="GO:0005634">
    <property type="term" value="C:nucleus"/>
    <property type="evidence" value="ECO:0007669"/>
    <property type="project" value="UniProtKB-SubCell"/>
</dbReference>
<dbReference type="AlphaFoldDB" id="A0A2T3BA17"/>
<dbReference type="FunFam" id="3.40.50.12650:FF:000007">
    <property type="entry name" value="DNA cross-link repair 1A protein, variant"/>
    <property type="match status" value="1"/>
</dbReference>
<organism evidence="8 9">
    <name type="scientific">Amorphotheca resinae ATCC 22711</name>
    <dbReference type="NCBI Taxonomy" id="857342"/>
    <lineage>
        <taxon>Eukaryota</taxon>
        <taxon>Fungi</taxon>
        <taxon>Dikarya</taxon>
        <taxon>Ascomycota</taxon>
        <taxon>Pezizomycotina</taxon>
        <taxon>Leotiomycetes</taxon>
        <taxon>Helotiales</taxon>
        <taxon>Amorphothecaceae</taxon>
        <taxon>Amorphotheca</taxon>
    </lineage>
</organism>
<comment type="subcellular location">
    <subcellularLocation>
        <location evidence="1">Nucleus</location>
    </subcellularLocation>
</comment>
<dbReference type="GO" id="GO:0035312">
    <property type="term" value="F:5'-3' DNA exonuclease activity"/>
    <property type="evidence" value="ECO:0007669"/>
    <property type="project" value="TreeGrafter"/>
</dbReference>
<dbReference type="PANTHER" id="PTHR23240">
    <property type="entry name" value="DNA CROSS-LINK REPAIR PROTEIN PSO2/SNM1-RELATED"/>
    <property type="match status" value="1"/>
</dbReference>
<dbReference type="RefSeq" id="XP_024723771.1">
    <property type="nucleotide sequence ID" value="XM_024868575.1"/>
</dbReference>
<feature type="region of interest" description="Disordered" evidence="6">
    <location>
        <begin position="228"/>
        <end position="264"/>
    </location>
</feature>
<dbReference type="FunFam" id="3.60.15.10:FF:000038">
    <property type="entry name" value="DNA cross-link repair protein pso2/snm1"/>
    <property type="match status" value="1"/>
</dbReference>
<dbReference type="InParanoid" id="A0A2T3BA17"/>
<dbReference type="Proteomes" id="UP000241818">
    <property type="component" value="Unassembled WGS sequence"/>
</dbReference>
<feature type="compositionally biased region" description="Low complexity" evidence="6">
    <location>
        <begin position="65"/>
        <end position="83"/>
    </location>
</feature>
<dbReference type="Pfam" id="PF07522">
    <property type="entry name" value="DRMBL"/>
    <property type="match status" value="1"/>
</dbReference>
<feature type="compositionally biased region" description="Polar residues" evidence="6">
    <location>
        <begin position="240"/>
        <end position="256"/>
    </location>
</feature>
<dbReference type="Gene3D" id="3.60.15.10">
    <property type="entry name" value="Ribonuclease Z/Hydroxyacylglutathione hydrolase-like"/>
    <property type="match status" value="1"/>
</dbReference>
<feature type="region of interest" description="Disordered" evidence="6">
    <location>
        <begin position="351"/>
        <end position="374"/>
    </location>
</feature>
<keyword evidence="5" id="KW-0539">Nucleus</keyword>
<evidence type="ECO:0000256" key="3">
    <source>
        <dbReference type="ARBA" id="ARBA00022763"/>
    </source>
</evidence>